<dbReference type="Proteomes" id="UP000002866">
    <property type="component" value="Chromosome 1"/>
</dbReference>
<keyword evidence="4" id="KW-0808">Transferase</keyword>
<evidence type="ECO:0000256" key="2">
    <source>
        <dbReference type="ARBA" id="ARBA00007677"/>
    </source>
</evidence>
<name>I2GUP6_HENB6</name>
<dbReference type="GO" id="GO:0000032">
    <property type="term" value="P:cell wall mannoprotein biosynthetic process"/>
    <property type="evidence" value="ECO:0007669"/>
    <property type="project" value="TreeGrafter"/>
</dbReference>
<dbReference type="GO" id="GO:0016020">
    <property type="term" value="C:membrane"/>
    <property type="evidence" value="ECO:0007669"/>
    <property type="project" value="UniProtKB-SubCell"/>
</dbReference>
<dbReference type="EMBL" id="HE806316">
    <property type="protein sequence ID" value="CCH57848.1"/>
    <property type="molecule type" value="Genomic_DNA"/>
</dbReference>
<dbReference type="FunCoup" id="I2GUP6">
    <property type="interactions" value="137"/>
</dbReference>
<evidence type="ECO:0000256" key="4">
    <source>
        <dbReference type="ARBA" id="ARBA00022679"/>
    </source>
</evidence>
<gene>
    <name evidence="7" type="primary">TBLA0A00480</name>
    <name evidence="7" type="ORF">TBLA_0A00480</name>
</gene>
<dbReference type="eggNOG" id="KOG4472">
    <property type="taxonomic scope" value="Eukaryota"/>
</dbReference>
<dbReference type="FunFam" id="3.90.550.10:FF:000051">
    <property type="entry name" value="Alpha-1,2-mannosyltransferase (Ktr4)"/>
    <property type="match status" value="1"/>
</dbReference>
<evidence type="ECO:0000313" key="8">
    <source>
        <dbReference type="Proteomes" id="UP000002866"/>
    </source>
</evidence>
<dbReference type="PANTHER" id="PTHR31121:SF8">
    <property type="entry name" value="GLYCOLIPID 2-ALPHA-MANNOSYLTRANSFERASE-RELATED"/>
    <property type="match status" value="1"/>
</dbReference>
<proteinExistence type="inferred from homology"/>
<comment type="subcellular location">
    <subcellularLocation>
        <location evidence="1">Membrane</location>
        <topology evidence="1">Single-pass type II membrane protein</topology>
    </subcellularLocation>
</comment>
<dbReference type="Gene3D" id="3.90.550.10">
    <property type="entry name" value="Spore Coat Polysaccharide Biosynthesis Protein SpsA, Chain A"/>
    <property type="match status" value="1"/>
</dbReference>
<keyword evidence="8" id="KW-1185">Reference proteome</keyword>
<dbReference type="GO" id="GO:0006493">
    <property type="term" value="P:protein O-linked glycosylation"/>
    <property type="evidence" value="ECO:0007669"/>
    <property type="project" value="TreeGrafter"/>
</dbReference>
<dbReference type="OrthoDB" id="439943at2759"/>
<dbReference type="InterPro" id="IPR029044">
    <property type="entry name" value="Nucleotide-diphossugar_trans"/>
</dbReference>
<evidence type="ECO:0000313" key="7">
    <source>
        <dbReference type="EMBL" id="CCH57848.1"/>
    </source>
</evidence>
<comment type="similarity">
    <text evidence="2">Belongs to the glycosyltransferase 15 family.</text>
</comment>
<keyword evidence="5" id="KW-0735">Signal-anchor</keyword>
<dbReference type="GO" id="GO:0006487">
    <property type="term" value="P:protein N-linked glycosylation"/>
    <property type="evidence" value="ECO:0007669"/>
    <property type="project" value="TreeGrafter"/>
</dbReference>
<dbReference type="AlphaFoldDB" id="I2GUP6"/>
<dbReference type="KEGG" id="tbl:TBLA_0A00480"/>
<evidence type="ECO:0000256" key="6">
    <source>
        <dbReference type="SAM" id="MobiDB-lite"/>
    </source>
</evidence>
<dbReference type="PANTHER" id="PTHR31121">
    <property type="entry name" value="ALPHA-1,2 MANNOSYLTRANSFERASE KTR1"/>
    <property type="match status" value="1"/>
</dbReference>
<evidence type="ECO:0000256" key="1">
    <source>
        <dbReference type="ARBA" id="ARBA00004606"/>
    </source>
</evidence>
<dbReference type="GO" id="GO:0000026">
    <property type="term" value="F:alpha-1,2-mannosyltransferase activity"/>
    <property type="evidence" value="ECO:0007669"/>
    <property type="project" value="TreeGrafter"/>
</dbReference>
<reference evidence="7 8" key="1">
    <citation type="journal article" date="2011" name="Proc. Natl. Acad. Sci. U.S.A.">
        <title>Evolutionary erosion of yeast sex chromosomes by mating-type switching accidents.</title>
        <authorList>
            <person name="Gordon J.L."/>
            <person name="Armisen D."/>
            <person name="Proux-Wera E."/>
            <person name="Oheigeartaigh S.S."/>
            <person name="Byrne K.P."/>
            <person name="Wolfe K.H."/>
        </authorList>
    </citation>
    <scope>NUCLEOTIDE SEQUENCE [LARGE SCALE GENOMIC DNA]</scope>
    <source>
        <strain evidence="8">ATCC 34711 / CBS 6284 / DSM 70876 / NBRC 10599 / NRRL Y-10934 / UCD 77-7</strain>
    </source>
</reference>
<accession>I2GUP6</accession>
<dbReference type="GO" id="GO:0005794">
    <property type="term" value="C:Golgi apparatus"/>
    <property type="evidence" value="ECO:0007669"/>
    <property type="project" value="TreeGrafter"/>
</dbReference>
<dbReference type="InParanoid" id="I2GUP6"/>
<evidence type="ECO:0000256" key="3">
    <source>
        <dbReference type="ARBA" id="ARBA00022676"/>
    </source>
</evidence>
<feature type="region of interest" description="Disordered" evidence="6">
    <location>
        <begin position="50"/>
        <end position="72"/>
    </location>
</feature>
<evidence type="ECO:0008006" key="9">
    <source>
        <dbReference type="Google" id="ProtNLM"/>
    </source>
</evidence>
<dbReference type="Pfam" id="PF01793">
    <property type="entry name" value="Glyco_transf_15"/>
    <property type="match status" value="1"/>
</dbReference>
<dbReference type="HOGENOM" id="CLU_024327_1_0_1"/>
<sequence length="490" mass="56707">MHHKQTSNESLSEYVSNSLANGQTQFASYFGTPNNNVPVVAEDKKIEGLVDQEQFRQQEAADSSFGEDSKMKPGQDILEQAQVAQHQDFQKQQEAGANAAAPADVPVPMQPAASAAAPAAPVVSKEDMAKMRKITPESSIGKYETDTIYNDTMEYIKKFSGKPGEKVKACMVSLVRNSEVHGMVNTIKSYRERFISKYPYPWIFLNDEEFTEDTKSKLIEALPGIDVKFGLVPTDHWSYPTWINQDTAAACRKKMGEDGIIYGDSESYRHMCRYQSGFFWRHELLDDYDWYWRVEPDTNLHCDVNYDVFQWMQDNNKMYGFTITIHEYLATIPTLWDQTKKFFKENPSYLNKDNLMKFVSHDQGDSYNLCHYWSNFEIANLHLWRSPAYRHYFDTLDRAGGFFYERWGDAPVHSIAASLFLPKDSIHFLKEIGYWHPPYNNCPIDDELFRSNNCDCDQNNDFTFQDYACGKEYYAAQGFEKPSNWERARS</sequence>
<dbReference type="GeneID" id="14493688"/>
<evidence type="ECO:0000256" key="5">
    <source>
        <dbReference type="ARBA" id="ARBA00022968"/>
    </source>
</evidence>
<dbReference type="OMA" id="YTQCPLN"/>
<keyword evidence="3" id="KW-0328">Glycosyltransferase</keyword>
<protein>
    <recommendedName>
        <fullName evidence="9">Glycosyltransferase family 15 protein</fullName>
    </recommendedName>
</protein>
<keyword evidence="5" id="KW-0812">Transmembrane</keyword>
<dbReference type="SUPFAM" id="SSF53448">
    <property type="entry name" value="Nucleotide-diphospho-sugar transferases"/>
    <property type="match status" value="1"/>
</dbReference>
<organism evidence="7 8">
    <name type="scientific">Henningerozyma blattae (strain ATCC 34711 / CBS 6284 / DSM 70876 / NBRC 10599 / NRRL Y-10934 / UCD 77-7)</name>
    <name type="common">Yeast</name>
    <name type="synonym">Tetrapisispora blattae</name>
    <dbReference type="NCBI Taxonomy" id="1071380"/>
    <lineage>
        <taxon>Eukaryota</taxon>
        <taxon>Fungi</taxon>
        <taxon>Dikarya</taxon>
        <taxon>Ascomycota</taxon>
        <taxon>Saccharomycotina</taxon>
        <taxon>Saccharomycetes</taxon>
        <taxon>Saccharomycetales</taxon>
        <taxon>Saccharomycetaceae</taxon>
        <taxon>Henningerozyma</taxon>
    </lineage>
</organism>
<dbReference type="InterPro" id="IPR002685">
    <property type="entry name" value="Glyco_trans_15"/>
</dbReference>
<dbReference type="RefSeq" id="XP_004177367.1">
    <property type="nucleotide sequence ID" value="XM_004177319.1"/>
</dbReference>